<evidence type="ECO:0000313" key="5">
    <source>
        <dbReference type="EMBL" id="KAL3100864.1"/>
    </source>
</evidence>
<dbReference type="SUPFAM" id="SSF52949">
    <property type="entry name" value="Macro domain-like"/>
    <property type="match status" value="1"/>
</dbReference>
<evidence type="ECO:0000259" key="4">
    <source>
        <dbReference type="PROSITE" id="PS51154"/>
    </source>
</evidence>
<dbReference type="Pfam" id="PF01661">
    <property type="entry name" value="Macro"/>
    <property type="match status" value="1"/>
</dbReference>
<keyword evidence="6" id="KW-1185">Reference proteome</keyword>
<keyword evidence="1" id="KW-0227">DNA damage</keyword>
<dbReference type="PROSITE" id="PS50200">
    <property type="entry name" value="RA"/>
    <property type="match status" value="1"/>
</dbReference>
<keyword evidence="1" id="KW-0067">ATP-binding</keyword>
<keyword evidence="1" id="KW-0233">DNA recombination</keyword>
<keyword evidence="1" id="KW-0378">Hydrolase</keyword>
<dbReference type="InterPro" id="IPR027417">
    <property type="entry name" value="P-loop_NTPase"/>
</dbReference>
<dbReference type="GO" id="GO:0006281">
    <property type="term" value="P:DNA repair"/>
    <property type="evidence" value="ECO:0007669"/>
    <property type="project" value="UniProtKB-KW"/>
</dbReference>
<dbReference type="Gene3D" id="3.10.20.90">
    <property type="entry name" value="Phosphatidylinositol 3-kinase Catalytic Subunit, Chain A, domain 1"/>
    <property type="match status" value="1"/>
</dbReference>
<dbReference type="PROSITE" id="PS51154">
    <property type="entry name" value="MACRO"/>
    <property type="match status" value="1"/>
</dbReference>
<protein>
    <recommendedName>
        <fullName evidence="1">ATP-dependent DNA helicase</fullName>
        <ecNumber evidence="1">5.6.2.3</ecNumber>
    </recommendedName>
</protein>
<dbReference type="Gene3D" id="3.40.220.10">
    <property type="entry name" value="Leucine Aminopeptidase, subunit E, domain 1"/>
    <property type="match status" value="1"/>
</dbReference>
<gene>
    <name evidence="5" type="ORF">niasHT_029285</name>
</gene>
<dbReference type="AlphaFoldDB" id="A0ABD2KDN4"/>
<comment type="cofactor">
    <cofactor evidence="1">
        <name>Mg(2+)</name>
        <dbReference type="ChEBI" id="CHEBI:18420"/>
    </cofactor>
</comment>
<dbReference type="GO" id="GO:0005524">
    <property type="term" value="F:ATP binding"/>
    <property type="evidence" value="ECO:0007669"/>
    <property type="project" value="UniProtKB-KW"/>
</dbReference>
<reference evidence="5 6" key="1">
    <citation type="submission" date="2024-10" db="EMBL/GenBank/DDBJ databases">
        <authorList>
            <person name="Kim D."/>
        </authorList>
    </citation>
    <scope>NUCLEOTIDE SEQUENCE [LARGE SCALE GENOMIC DNA]</scope>
    <source>
        <strain evidence="5">BH-2024</strain>
    </source>
</reference>
<evidence type="ECO:0000256" key="1">
    <source>
        <dbReference type="RuleBase" id="RU363044"/>
    </source>
</evidence>
<dbReference type="Gene3D" id="3.40.50.300">
    <property type="entry name" value="P-loop containing nucleotide triphosphate hydrolases"/>
    <property type="match status" value="1"/>
</dbReference>
<comment type="similarity">
    <text evidence="1">Belongs to the helicase family.</text>
</comment>
<dbReference type="SUPFAM" id="SSF52540">
    <property type="entry name" value="P-loop containing nucleoside triphosphate hydrolases"/>
    <property type="match status" value="1"/>
</dbReference>
<dbReference type="EMBL" id="JBICBT010000784">
    <property type="protein sequence ID" value="KAL3100864.1"/>
    <property type="molecule type" value="Genomic_DNA"/>
</dbReference>
<dbReference type="GO" id="GO:0016787">
    <property type="term" value="F:hydrolase activity"/>
    <property type="evidence" value="ECO:0007669"/>
    <property type="project" value="UniProtKB-KW"/>
</dbReference>
<dbReference type="InterPro" id="IPR000159">
    <property type="entry name" value="RA_dom"/>
</dbReference>
<keyword evidence="1" id="KW-0234">DNA repair</keyword>
<dbReference type="InterPro" id="IPR043472">
    <property type="entry name" value="Macro_dom-like"/>
</dbReference>
<dbReference type="GO" id="GO:0043139">
    <property type="term" value="F:5'-3' DNA helicase activity"/>
    <property type="evidence" value="ECO:0007669"/>
    <property type="project" value="UniProtKB-EC"/>
</dbReference>
<dbReference type="Pfam" id="PF21530">
    <property type="entry name" value="Pif1_2B_dom"/>
    <property type="match status" value="1"/>
</dbReference>
<evidence type="ECO:0000256" key="2">
    <source>
        <dbReference type="SAM" id="MobiDB-lite"/>
    </source>
</evidence>
<dbReference type="Pfam" id="PF05970">
    <property type="entry name" value="PIF1"/>
    <property type="match status" value="1"/>
</dbReference>
<dbReference type="GO" id="GO:0006310">
    <property type="term" value="P:DNA recombination"/>
    <property type="evidence" value="ECO:0007669"/>
    <property type="project" value="UniProtKB-KW"/>
</dbReference>
<dbReference type="InterPro" id="IPR049163">
    <property type="entry name" value="Pif1-like_2B_dom"/>
</dbReference>
<evidence type="ECO:0000259" key="3">
    <source>
        <dbReference type="PROSITE" id="PS50200"/>
    </source>
</evidence>
<accession>A0ABD2KDN4</accession>
<keyword evidence="1" id="KW-0547">Nucleotide-binding</keyword>
<comment type="caution">
    <text evidence="5">The sequence shown here is derived from an EMBL/GenBank/DDBJ whole genome shotgun (WGS) entry which is preliminary data.</text>
</comment>
<feature type="domain" description="Macro" evidence="4">
    <location>
        <begin position="958"/>
        <end position="1160"/>
    </location>
</feature>
<name>A0ABD2KDN4_9BILA</name>
<dbReference type="PANTHER" id="PTHR10492">
    <property type="match status" value="1"/>
</dbReference>
<keyword evidence="1" id="KW-0347">Helicase</keyword>
<sequence length="1160" mass="129675">MAAATNQRQKLCETIERWNATAMDMFAISLPDENTEFRGVIRFHLHEQHHQRRQQQSSPSMTTTGALATKCMRVSSMDTVAQVVDALVAKFHGEADTMHMTATTPAIAYYSLWEVHDDDDNGTSDISEPHMDVDERPLLVQLGWCCHNNGIASGNKERSDGSERCVLPPPMHNGRFVLRRQLPKGRSVGSGTLMIVQFKKVRRANKRHVESRASGLGHQNRPIVPKLSWGDTAEDGQDGTAAIDRRLSVDNASSSSYRNKLPASMVAAAQQLESKQSKSLAALSLLDTLMMSLPSPPRCDGTSVVAELQHRNRHLPQQQGQPTRHAAARTSSHAPFGSCYCPDNLTHLHHPTDWADLKTFNDHQLFNFVEAAKAHGLFVDNILWKNTIVEAFETKKSARQCIRWLAVFFATANLSNPSELLDEIIQMPNNWLVNTKVAGSSIGERRQYVLRALEWFLRAHGIEIDGKKLEFDCKINRLFMVTGEEIDHISQINGFTFLPTATTGIDAELLYEGQTVHKRICRRKHVNSSTPLNIDYDSRFAELLRRTHGILIDEISMQHKDVLEYVDRLLRSVAPTDYLRRIPFAGKVIVLGGDWKQLAPVVPGGGHLDQLNASVKNSHIFNQFVTRKLRANHRLKAGQDSYRRFLLRVGTGKANTIDHRVQLNARCVLKHAKNNYLTLFFRLRCCTTLFSTLINLVEDRIVGDERVYVGTTQPIHDKTADTELLNIAAEVDCENLCRMTPHGVPEHRLRIKVGAIMMIITNISIADGLCNGTRVQILPGSKGKLSKYIIRCQILTRNKRGNKHDLHPSRFVFGGDPEAVHQEPIKCERIQFPLRPGSVMTINKSQGQTLARVGVLLDHSQCFSHGQLYVALSRVKDEADIKICTKNKQLKVKNVVMQELLDAEDILNVEKEYENQHAAELDNQPESDWDMEVDVYADTQHLIQPTQSTASIKIMPLMGLQNVSRNHLTKINVIKGDITHQTVDMIVNAANPQLKRGAGVDDAIHRACQPDMYCLQQALEILHLSNGCDFPSGCVVVIEAYGTLKTVTEIAGIHKILSNAQSQTVPLIGADPICDTINEQAVQPLPKPRGKIGGKAKRVDLITQTDDSQITTQTQTLIDSILMPPPSLAPRSSALGWLVSSSSCKVRVWMFVQQQLPEHA</sequence>
<feature type="region of interest" description="Disordered" evidence="2">
    <location>
        <begin position="206"/>
        <end position="238"/>
    </location>
</feature>
<dbReference type="InterPro" id="IPR002589">
    <property type="entry name" value="Macro_dom"/>
</dbReference>
<feature type="domain" description="Ras-associating" evidence="3">
    <location>
        <begin position="68"/>
        <end position="183"/>
    </location>
</feature>
<dbReference type="Proteomes" id="UP001620626">
    <property type="component" value="Unassembled WGS sequence"/>
</dbReference>
<comment type="catalytic activity">
    <reaction evidence="1">
        <text>ATP + H2O = ADP + phosphate + H(+)</text>
        <dbReference type="Rhea" id="RHEA:13065"/>
        <dbReference type="ChEBI" id="CHEBI:15377"/>
        <dbReference type="ChEBI" id="CHEBI:15378"/>
        <dbReference type="ChEBI" id="CHEBI:30616"/>
        <dbReference type="ChEBI" id="CHEBI:43474"/>
        <dbReference type="ChEBI" id="CHEBI:456216"/>
        <dbReference type="EC" id="5.6.2.3"/>
    </reaction>
</comment>
<dbReference type="InterPro" id="IPR010285">
    <property type="entry name" value="DNA_helicase_pif1-like_DEAD"/>
</dbReference>
<proteinExistence type="inferred from homology"/>
<evidence type="ECO:0000313" key="6">
    <source>
        <dbReference type="Proteomes" id="UP001620626"/>
    </source>
</evidence>
<dbReference type="CDD" id="cd18809">
    <property type="entry name" value="SF1_C_RecD"/>
    <property type="match status" value="1"/>
</dbReference>
<dbReference type="EC" id="5.6.2.3" evidence="1"/>
<organism evidence="5 6">
    <name type="scientific">Heterodera trifolii</name>
    <dbReference type="NCBI Taxonomy" id="157864"/>
    <lineage>
        <taxon>Eukaryota</taxon>
        <taxon>Metazoa</taxon>
        <taxon>Ecdysozoa</taxon>
        <taxon>Nematoda</taxon>
        <taxon>Chromadorea</taxon>
        <taxon>Rhabditida</taxon>
        <taxon>Tylenchina</taxon>
        <taxon>Tylenchomorpha</taxon>
        <taxon>Tylenchoidea</taxon>
        <taxon>Heteroderidae</taxon>
        <taxon>Heteroderinae</taxon>
        <taxon>Heterodera</taxon>
    </lineage>
</organism>